<dbReference type="InterPro" id="IPR029071">
    <property type="entry name" value="Ubiquitin-like_domsf"/>
</dbReference>
<dbReference type="PRINTS" id="PR00935">
    <property type="entry name" value="BAND41"/>
</dbReference>
<dbReference type="CDD" id="cd01765">
    <property type="entry name" value="FERM_F0_F1"/>
    <property type="match status" value="1"/>
</dbReference>
<dbReference type="InterPro" id="IPR014352">
    <property type="entry name" value="FERM/acyl-CoA-bd_prot_sf"/>
</dbReference>
<evidence type="ECO:0000313" key="4">
    <source>
        <dbReference type="WBParaSite" id="HDID_0000328701-mRNA-1"/>
    </source>
</evidence>
<dbReference type="InterPro" id="IPR000299">
    <property type="entry name" value="FERM_domain"/>
</dbReference>
<dbReference type="OrthoDB" id="6589456at2759"/>
<dbReference type="Proteomes" id="UP000274504">
    <property type="component" value="Unassembled WGS sequence"/>
</dbReference>
<dbReference type="GO" id="GO:0031032">
    <property type="term" value="P:actomyosin structure organization"/>
    <property type="evidence" value="ECO:0007669"/>
    <property type="project" value="TreeGrafter"/>
</dbReference>
<dbReference type="PANTHER" id="PTHR23280">
    <property type="entry name" value="4.1 G PROTEIN"/>
    <property type="match status" value="1"/>
</dbReference>
<name>A0A158QDM1_HYMDI</name>
<proteinExistence type="predicted"/>
<dbReference type="AlphaFoldDB" id="A0A158QDM1"/>
<dbReference type="GO" id="GO:0005886">
    <property type="term" value="C:plasma membrane"/>
    <property type="evidence" value="ECO:0007669"/>
    <property type="project" value="TreeGrafter"/>
</dbReference>
<evidence type="ECO:0000313" key="3">
    <source>
        <dbReference type="Proteomes" id="UP000274504"/>
    </source>
</evidence>
<dbReference type="SMART" id="SM00295">
    <property type="entry name" value="B41"/>
    <property type="match status" value="1"/>
</dbReference>
<dbReference type="InterPro" id="IPR019748">
    <property type="entry name" value="FERM_central"/>
</dbReference>
<dbReference type="Gene3D" id="1.20.80.10">
    <property type="match status" value="1"/>
</dbReference>
<evidence type="ECO:0000313" key="2">
    <source>
        <dbReference type="EMBL" id="VDL29979.1"/>
    </source>
</evidence>
<dbReference type="WBParaSite" id="HDID_0000328701-mRNA-1">
    <property type="protein sequence ID" value="HDID_0000328701-mRNA-1"/>
    <property type="gene ID" value="HDID_0000328701"/>
</dbReference>
<dbReference type="EMBL" id="UYSG01000965">
    <property type="protein sequence ID" value="VDL29979.1"/>
    <property type="molecule type" value="Genomic_DNA"/>
</dbReference>
<dbReference type="Pfam" id="PF09379">
    <property type="entry name" value="FERM_N"/>
    <property type="match status" value="1"/>
</dbReference>
<dbReference type="Gene3D" id="3.10.20.90">
    <property type="entry name" value="Phosphatidylinositol 3-kinase Catalytic Subunit, Chain A, domain 1"/>
    <property type="match status" value="1"/>
</dbReference>
<sequence>MDGTLNSKNGVAFQSKATLPDGTIEITDTLPKQDYYKSLRRTSASSPGSQFTINNSTNVYDATSGYRKSKAIDYKPSGKQVQCSVLMLEGVEQVFTIDKNFYGLHLFKMICEKLELTETEYFGLTYRGNQNVDMWLKMDEKISKQLEKIPWKFEFRFKFYPALPEYLKDDLTRYFLCLQVRQDLICGQLPCSFNTYVILGAYVIQSEAGDWDAEAHAGIEYIYNIPFAPKNLQTPEMLVRIAELHQRLNLNAVQVDRKDSENTSEIENAGTLCCYVHASGCNRNLEERGRTPEQADRVFLENVRRLALYGVHLHRVKVN</sequence>
<dbReference type="SUPFAM" id="SSF47031">
    <property type="entry name" value="Second domain of FERM"/>
    <property type="match status" value="1"/>
</dbReference>
<accession>A0A158QDM1</accession>
<organism evidence="4">
    <name type="scientific">Hymenolepis diminuta</name>
    <name type="common">Rat tapeworm</name>
    <dbReference type="NCBI Taxonomy" id="6216"/>
    <lineage>
        <taxon>Eukaryota</taxon>
        <taxon>Metazoa</taxon>
        <taxon>Spiralia</taxon>
        <taxon>Lophotrochozoa</taxon>
        <taxon>Platyhelminthes</taxon>
        <taxon>Cestoda</taxon>
        <taxon>Eucestoda</taxon>
        <taxon>Cyclophyllidea</taxon>
        <taxon>Hymenolepididae</taxon>
        <taxon>Hymenolepis</taxon>
    </lineage>
</organism>
<dbReference type="PANTHER" id="PTHR23280:SF21">
    <property type="entry name" value="PROTEIN 4.1 HOMOLOG"/>
    <property type="match status" value="1"/>
</dbReference>
<dbReference type="STRING" id="6216.A0A158QDM1"/>
<reference evidence="2 3" key="2">
    <citation type="submission" date="2018-11" db="EMBL/GenBank/DDBJ databases">
        <authorList>
            <consortium name="Pathogen Informatics"/>
        </authorList>
    </citation>
    <scope>NUCLEOTIDE SEQUENCE [LARGE SCALE GENOMIC DNA]</scope>
</reference>
<dbReference type="GO" id="GO:0005856">
    <property type="term" value="C:cytoskeleton"/>
    <property type="evidence" value="ECO:0007669"/>
    <property type="project" value="TreeGrafter"/>
</dbReference>
<protein>
    <submittedName>
        <fullName evidence="4">FERM domain-containing protein</fullName>
    </submittedName>
</protein>
<dbReference type="InterPro" id="IPR018979">
    <property type="entry name" value="FERM_N"/>
</dbReference>
<dbReference type="InterPro" id="IPR019749">
    <property type="entry name" value="Band_41_domain"/>
</dbReference>
<gene>
    <name evidence="2" type="ORF">HDID_LOCUS3285</name>
</gene>
<feature type="domain" description="FERM" evidence="1">
    <location>
        <begin position="81"/>
        <end position="319"/>
    </location>
</feature>
<evidence type="ECO:0000259" key="1">
    <source>
        <dbReference type="PROSITE" id="PS50057"/>
    </source>
</evidence>
<dbReference type="SUPFAM" id="SSF54236">
    <property type="entry name" value="Ubiquitin-like"/>
    <property type="match status" value="1"/>
</dbReference>
<dbReference type="PROSITE" id="PS50057">
    <property type="entry name" value="FERM_3"/>
    <property type="match status" value="1"/>
</dbReference>
<dbReference type="Pfam" id="PF00373">
    <property type="entry name" value="FERM_M"/>
    <property type="match status" value="1"/>
</dbReference>
<reference evidence="4" key="1">
    <citation type="submission" date="2016-04" db="UniProtKB">
        <authorList>
            <consortium name="WormBaseParasite"/>
        </authorList>
    </citation>
    <scope>IDENTIFICATION</scope>
</reference>
<dbReference type="InterPro" id="IPR035963">
    <property type="entry name" value="FERM_2"/>
</dbReference>
<dbReference type="CDD" id="cd14473">
    <property type="entry name" value="FERM_B-lobe"/>
    <property type="match status" value="1"/>
</dbReference>